<dbReference type="InterPro" id="IPR005380">
    <property type="entry name" value="XS_domain"/>
</dbReference>
<evidence type="ECO:0000259" key="5">
    <source>
        <dbReference type="Pfam" id="PF03468"/>
    </source>
</evidence>
<feature type="domain" description="XS" evidence="5">
    <location>
        <begin position="314"/>
        <end position="427"/>
    </location>
</feature>
<feature type="compositionally biased region" description="Acidic residues" evidence="4">
    <location>
        <begin position="176"/>
        <end position="203"/>
    </location>
</feature>
<dbReference type="GO" id="GO:0031047">
    <property type="term" value="P:regulatory ncRNA-mediated gene silencing"/>
    <property type="evidence" value="ECO:0007669"/>
    <property type="project" value="UniProtKB-KW"/>
</dbReference>
<dbReference type="KEGG" id="qsa:O6P43_023472"/>
<dbReference type="CDD" id="cd12266">
    <property type="entry name" value="RRM_like_XS"/>
    <property type="match status" value="1"/>
</dbReference>
<sequence length="644" mass="73891">MSSGRTSAISEEKNISEFNAKIDQLNLGVTPNILGSSQDDGQWEVVRKSKNRAGKPGTYLQPAGRDSDQSNPKNDQLSHGVADKSLESAQDDGEWEVVGKSKNRAGKPGMYLQEAGKGSGNPWKTHTADLKRPVGRGSARSQSSTIGMASIQSKGIESSQLKDESESPDKSNFVDADADEEEEDYSDLEEDSDDDMLSDDFESDSSQKSHDTRKKSKWLKKFFEILDTLTVEEINDPERQWHCPACQGGPGSIDWYRGLQPLKTHAKTKGSKRVKIHRELADLLDEELCRRGTSIIPAGEVFGKWKGINDEEKDHEIVWPPMVIIQNTQLEKDENDNWIGMGNQELLDYFSSYAAVKAQHSYGPKGHRGCSVLIFEPSASGYLEAERLHKHFTEQGTDRAAWCLRPKLFLLGGKRQLHGYMAVNADMVYFNQHSQGKSRLKYEMRSYQEMVVKQIRQMSEDNQQLIWLKNKVVKEQRHTKALEESFGVVSEKLRKTMEENHIVRQRTKVQHEENKEEMYMQEQFYKDQIKIVQESIAAKEENFERLQQEEREKVKQSNANPSNAEERRRRADEILKFIKLQDKEVEEFVIVRDRLILAHEENIVAMKRRQLEEELQMEEQFSEKLTKIMERYSPAHLETTANSS</sequence>
<keyword evidence="2" id="KW-0943">RNA-mediated gene silencing</keyword>
<evidence type="ECO:0000313" key="7">
    <source>
        <dbReference type="EMBL" id="KAJ7957136.1"/>
    </source>
</evidence>
<dbReference type="PANTHER" id="PTHR46602">
    <property type="entry name" value="PROTEIN SUPPRESSOR OF GENE SILENCING 3"/>
    <property type="match status" value="1"/>
</dbReference>
<dbReference type="Gene3D" id="3.30.70.2890">
    <property type="entry name" value="XS domain"/>
    <property type="match status" value="1"/>
</dbReference>
<dbReference type="InterPro" id="IPR005381">
    <property type="entry name" value="Znf-XS_domain"/>
</dbReference>
<evidence type="ECO:0000313" key="8">
    <source>
        <dbReference type="Proteomes" id="UP001163823"/>
    </source>
</evidence>
<feature type="region of interest" description="Disordered" evidence="4">
    <location>
        <begin position="48"/>
        <end position="210"/>
    </location>
</feature>
<feature type="domain" description="Zinc finger-XS" evidence="6">
    <location>
        <begin position="243"/>
        <end position="281"/>
    </location>
</feature>
<reference evidence="7" key="1">
    <citation type="journal article" date="2023" name="Science">
        <title>Elucidation of the pathway for biosynthesis of saponin adjuvants from the soapbark tree.</title>
        <authorList>
            <person name="Reed J."/>
            <person name="Orme A."/>
            <person name="El-Demerdash A."/>
            <person name="Owen C."/>
            <person name="Martin L.B.B."/>
            <person name="Misra R.C."/>
            <person name="Kikuchi S."/>
            <person name="Rejzek M."/>
            <person name="Martin A.C."/>
            <person name="Harkess A."/>
            <person name="Leebens-Mack J."/>
            <person name="Louveau T."/>
            <person name="Stephenson M.J."/>
            <person name="Osbourn A."/>
        </authorList>
    </citation>
    <scope>NUCLEOTIDE SEQUENCE</scope>
    <source>
        <strain evidence="7">S10</strain>
    </source>
</reference>
<keyword evidence="1" id="KW-0175">Coiled coil</keyword>
<accession>A0AAD7LGV1</accession>
<dbReference type="EMBL" id="JARAOO010000009">
    <property type="protein sequence ID" value="KAJ7957136.1"/>
    <property type="molecule type" value="Genomic_DNA"/>
</dbReference>
<comment type="caution">
    <text evidence="7">The sequence shown here is derived from an EMBL/GenBank/DDBJ whole genome shotgun (WGS) entry which is preliminary data.</text>
</comment>
<evidence type="ECO:0000259" key="6">
    <source>
        <dbReference type="Pfam" id="PF03470"/>
    </source>
</evidence>
<dbReference type="Proteomes" id="UP001163823">
    <property type="component" value="Chromosome 9"/>
</dbReference>
<comment type="similarity">
    <text evidence="3">Belongs to the SGS3 family.</text>
</comment>
<name>A0AAD7LGV1_QUISA</name>
<dbReference type="Pfam" id="PF03470">
    <property type="entry name" value="zf-XS"/>
    <property type="match status" value="1"/>
</dbReference>
<dbReference type="Pfam" id="PF03468">
    <property type="entry name" value="XS"/>
    <property type="match status" value="1"/>
</dbReference>
<feature type="compositionally biased region" description="Polar residues" evidence="4">
    <location>
        <begin position="139"/>
        <end position="159"/>
    </location>
</feature>
<evidence type="ECO:0000256" key="4">
    <source>
        <dbReference type="SAM" id="MobiDB-lite"/>
    </source>
</evidence>
<evidence type="ECO:0000256" key="2">
    <source>
        <dbReference type="ARBA" id="ARBA00023158"/>
    </source>
</evidence>
<gene>
    <name evidence="7" type="ORF">O6P43_023472</name>
</gene>
<dbReference type="GO" id="GO:0051607">
    <property type="term" value="P:defense response to virus"/>
    <property type="evidence" value="ECO:0007669"/>
    <property type="project" value="InterPro"/>
</dbReference>
<dbReference type="InterPro" id="IPR038588">
    <property type="entry name" value="XS_domain_sf"/>
</dbReference>
<dbReference type="InterPro" id="IPR044287">
    <property type="entry name" value="SGS3"/>
</dbReference>
<organism evidence="7 8">
    <name type="scientific">Quillaja saponaria</name>
    <name type="common">Soap bark tree</name>
    <dbReference type="NCBI Taxonomy" id="32244"/>
    <lineage>
        <taxon>Eukaryota</taxon>
        <taxon>Viridiplantae</taxon>
        <taxon>Streptophyta</taxon>
        <taxon>Embryophyta</taxon>
        <taxon>Tracheophyta</taxon>
        <taxon>Spermatophyta</taxon>
        <taxon>Magnoliopsida</taxon>
        <taxon>eudicotyledons</taxon>
        <taxon>Gunneridae</taxon>
        <taxon>Pentapetalae</taxon>
        <taxon>rosids</taxon>
        <taxon>fabids</taxon>
        <taxon>Fabales</taxon>
        <taxon>Quillajaceae</taxon>
        <taxon>Quillaja</taxon>
    </lineage>
</organism>
<dbReference type="AlphaFoldDB" id="A0AAD7LGV1"/>
<proteinExistence type="inferred from homology"/>
<evidence type="ECO:0000256" key="1">
    <source>
        <dbReference type="ARBA" id="ARBA00023054"/>
    </source>
</evidence>
<keyword evidence="8" id="KW-1185">Reference proteome</keyword>
<feature type="region of interest" description="Disordered" evidence="4">
    <location>
        <begin position="547"/>
        <end position="568"/>
    </location>
</feature>
<dbReference type="PANTHER" id="PTHR46602:SF1">
    <property type="entry name" value="PROTEIN SUPPRESSOR OF GENE SILENCING 3"/>
    <property type="match status" value="1"/>
</dbReference>
<feature type="compositionally biased region" description="Basic and acidic residues" evidence="4">
    <location>
        <begin position="160"/>
        <end position="169"/>
    </location>
</feature>
<evidence type="ECO:0000256" key="3">
    <source>
        <dbReference type="ARBA" id="ARBA00024022"/>
    </source>
</evidence>
<protein>
    <submittedName>
        <fullName evidence="7">Suppressor of gene silencing protein</fullName>
    </submittedName>
</protein>